<gene>
    <name evidence="1" type="ORF">Vadar_017361</name>
</gene>
<protein>
    <submittedName>
        <fullName evidence="1">Uncharacterized protein</fullName>
    </submittedName>
</protein>
<evidence type="ECO:0000313" key="1">
    <source>
        <dbReference type="EMBL" id="KAH7840471.1"/>
    </source>
</evidence>
<accession>A0ACB7XI58</accession>
<name>A0ACB7XI58_9ERIC</name>
<comment type="caution">
    <text evidence="1">The sequence shown here is derived from an EMBL/GenBank/DDBJ whole genome shotgun (WGS) entry which is preliminary data.</text>
</comment>
<sequence>MAKDGRTHVKPGGLAQMTNNYDLIKQETIERNNKRVEALGLKPLPTSLSTSLLSSTQTTAEGKRKVDWDNDGDEDYHPAENEEGLFSSSDDDEFYWSEGKKRTVKMNKQRIVKKKQSRWPAGAMDATSQPSLTTSQQPPSPTTDQTQPQPAATTQLYPPLTKTKKLPRWPVGAMAATSQPSPTTSQLPSSPITDQTLPQPAATTQLYPPPTKTKKLPRWPVGAMAATPQPLPTTRKKLEVVLDTKDQPIGDTGSILQSQLGILARNGNLAPLLYTDWRAPQLTPYKERIWAEVKERSITNLANRDFQTMGHTSGRKAHCRVRAELAKEKGVEPDEVDRITLFERTRTKSDGNPVDKASEIAMARLKEGISQVPESLQSPTFKEEVFGMRFTRSQELRDREQLREELRKEEVDEVRREVVDEVRKEVLAEFGERFSSLERKCARFEAHAKDIGYPLSPSPEANSPTEPSHIKQLDDPI</sequence>
<evidence type="ECO:0000313" key="2">
    <source>
        <dbReference type="Proteomes" id="UP000828048"/>
    </source>
</evidence>
<reference evidence="1 2" key="1">
    <citation type="journal article" date="2021" name="Hortic Res">
        <title>High-quality reference genome and annotation aids understanding of berry development for evergreen blueberry (Vaccinium darrowii).</title>
        <authorList>
            <person name="Yu J."/>
            <person name="Hulse-Kemp A.M."/>
            <person name="Babiker E."/>
            <person name="Staton M."/>
        </authorList>
    </citation>
    <scope>NUCLEOTIDE SEQUENCE [LARGE SCALE GENOMIC DNA]</scope>
    <source>
        <strain evidence="2">cv. NJ 8807/NJ 8810</strain>
        <tissue evidence="1">Young leaf</tissue>
    </source>
</reference>
<organism evidence="1 2">
    <name type="scientific">Vaccinium darrowii</name>
    <dbReference type="NCBI Taxonomy" id="229202"/>
    <lineage>
        <taxon>Eukaryota</taxon>
        <taxon>Viridiplantae</taxon>
        <taxon>Streptophyta</taxon>
        <taxon>Embryophyta</taxon>
        <taxon>Tracheophyta</taxon>
        <taxon>Spermatophyta</taxon>
        <taxon>Magnoliopsida</taxon>
        <taxon>eudicotyledons</taxon>
        <taxon>Gunneridae</taxon>
        <taxon>Pentapetalae</taxon>
        <taxon>asterids</taxon>
        <taxon>Ericales</taxon>
        <taxon>Ericaceae</taxon>
        <taxon>Vaccinioideae</taxon>
        <taxon>Vaccinieae</taxon>
        <taxon>Vaccinium</taxon>
    </lineage>
</organism>
<keyword evidence="2" id="KW-1185">Reference proteome</keyword>
<proteinExistence type="predicted"/>
<dbReference type="EMBL" id="CM037160">
    <property type="protein sequence ID" value="KAH7840471.1"/>
    <property type="molecule type" value="Genomic_DNA"/>
</dbReference>
<dbReference type="Proteomes" id="UP000828048">
    <property type="component" value="Chromosome 10"/>
</dbReference>